<protein>
    <submittedName>
        <fullName evidence="10">B12-binding domain-containing radical SAM protein</fullName>
    </submittedName>
</protein>
<dbReference type="Pfam" id="PF04055">
    <property type="entry name" value="Radical_SAM"/>
    <property type="match status" value="1"/>
</dbReference>
<dbReference type="InterPro" id="IPR058240">
    <property type="entry name" value="rSAM_sf"/>
</dbReference>
<dbReference type="PANTHER" id="PTHR43409:SF7">
    <property type="entry name" value="BLL1977 PROTEIN"/>
    <property type="match status" value="1"/>
</dbReference>
<proteinExistence type="predicted"/>
<evidence type="ECO:0000256" key="4">
    <source>
        <dbReference type="ARBA" id="ARBA00022691"/>
    </source>
</evidence>
<evidence type="ECO:0000259" key="8">
    <source>
        <dbReference type="PROSITE" id="PS51332"/>
    </source>
</evidence>
<dbReference type="SFLD" id="SFLDG01082">
    <property type="entry name" value="B12-binding_domain_containing"/>
    <property type="match status" value="1"/>
</dbReference>
<evidence type="ECO:0000256" key="3">
    <source>
        <dbReference type="ARBA" id="ARBA00022679"/>
    </source>
</evidence>
<dbReference type="InterPro" id="IPR006638">
    <property type="entry name" value="Elp3/MiaA/NifB-like_rSAM"/>
</dbReference>
<sequence length="537" mass="62596">MENKKVLLIAVYSDEMDDSFEEPGICSIAAFLRRHDIDVAIMAEKEKSVDLQKIIDMKPFLIGFSIYNVSKDAVFRVIHSLKKKVHFPCYICLGGSMATSYSKELMNEEPLIDFIIKGEGELPFLQLINRIIDKDTFSNIKGLVYRNSDKVFVNEGQQVINDGNDLPIMARDILKAKKNNIVLISTSRGCSGNCTFCISKSFWKKWRGRDAKSIVDEMESVKQTFNVDKFNFIDSSFEDPDIYCSRLRSIADEILNRKIKVYYYADFRADIGNKASKELIRSLYKSGLCSVLLGIEAGNEQDLKLYAKNTHLQAIEKSIELFNSNEIHIIPGFINFNPYSTMDTLKENINFLYKHGYASFPLQVLTKYRLFKGTALYSKIERDGLLSNGQYFDEFKYRFVDKKVELLDNFLFNIMQADKNQEFSYFNKLSGHYKILLKYYIKFFEDQGKYEAREVVTLYEAKLNEVLNKINERIYEWFYQLLDLCIKDCWCNEDAFLITKRMFTNDFIHNINEEIKSINIDLTLLLFKIGERFEAII</sequence>
<evidence type="ECO:0000256" key="1">
    <source>
        <dbReference type="ARBA" id="ARBA00001966"/>
    </source>
</evidence>
<dbReference type="SFLD" id="SFLDG01123">
    <property type="entry name" value="methyltransferase_(Class_B)"/>
    <property type="match status" value="1"/>
</dbReference>
<evidence type="ECO:0000313" key="11">
    <source>
        <dbReference type="Proteomes" id="UP001524478"/>
    </source>
</evidence>
<dbReference type="SFLD" id="SFLDS00029">
    <property type="entry name" value="Radical_SAM"/>
    <property type="match status" value="1"/>
</dbReference>
<keyword evidence="3" id="KW-0808">Transferase</keyword>
<comment type="cofactor">
    <cofactor evidence="1">
        <name>[4Fe-4S] cluster</name>
        <dbReference type="ChEBI" id="CHEBI:49883"/>
    </cofactor>
</comment>
<evidence type="ECO:0000259" key="9">
    <source>
        <dbReference type="PROSITE" id="PS51918"/>
    </source>
</evidence>
<keyword evidence="2" id="KW-0489">Methyltransferase</keyword>
<evidence type="ECO:0000256" key="6">
    <source>
        <dbReference type="ARBA" id="ARBA00023004"/>
    </source>
</evidence>
<gene>
    <name evidence="10" type="ORF">NE686_01020</name>
</gene>
<dbReference type="Gene3D" id="3.80.30.20">
    <property type="entry name" value="tm_1862 like domain"/>
    <property type="match status" value="1"/>
</dbReference>
<evidence type="ECO:0000313" key="10">
    <source>
        <dbReference type="EMBL" id="MCQ4921651.1"/>
    </source>
</evidence>
<dbReference type="InterPro" id="IPR023404">
    <property type="entry name" value="rSAM_horseshoe"/>
</dbReference>
<dbReference type="Proteomes" id="UP001524478">
    <property type="component" value="Unassembled WGS sequence"/>
</dbReference>
<organism evidence="10 11">
    <name type="scientific">Tissierella carlieri</name>
    <dbReference type="NCBI Taxonomy" id="689904"/>
    <lineage>
        <taxon>Bacteria</taxon>
        <taxon>Bacillati</taxon>
        <taxon>Bacillota</taxon>
        <taxon>Tissierellia</taxon>
        <taxon>Tissierellales</taxon>
        <taxon>Tissierellaceae</taxon>
        <taxon>Tissierella</taxon>
    </lineage>
</organism>
<evidence type="ECO:0000256" key="7">
    <source>
        <dbReference type="ARBA" id="ARBA00023014"/>
    </source>
</evidence>
<name>A0ABT1S5A2_9FIRM</name>
<comment type="caution">
    <text evidence="10">The sequence shown here is derived from an EMBL/GenBank/DDBJ whole genome shotgun (WGS) entry which is preliminary data.</text>
</comment>
<reference evidence="10 11" key="1">
    <citation type="submission" date="2022-06" db="EMBL/GenBank/DDBJ databases">
        <title>Isolation of gut microbiota from human fecal samples.</title>
        <authorList>
            <person name="Pamer E.G."/>
            <person name="Barat B."/>
            <person name="Waligurski E."/>
            <person name="Medina S."/>
            <person name="Paddock L."/>
            <person name="Mostad J."/>
        </authorList>
    </citation>
    <scope>NUCLEOTIDE SEQUENCE [LARGE SCALE GENOMIC DNA]</scope>
    <source>
        <strain evidence="10 11">DFI.7.95</strain>
    </source>
</reference>
<dbReference type="Gene3D" id="3.40.50.280">
    <property type="entry name" value="Cobalamin-binding domain"/>
    <property type="match status" value="1"/>
</dbReference>
<accession>A0ABT1S5A2</accession>
<dbReference type="SUPFAM" id="SSF102114">
    <property type="entry name" value="Radical SAM enzymes"/>
    <property type="match status" value="1"/>
</dbReference>
<keyword evidence="7" id="KW-0411">Iron-sulfur</keyword>
<keyword evidence="11" id="KW-1185">Reference proteome</keyword>
<keyword evidence="5" id="KW-0479">Metal-binding</keyword>
<feature type="domain" description="B12-binding" evidence="8">
    <location>
        <begin position="3"/>
        <end position="138"/>
    </location>
</feature>
<dbReference type="Pfam" id="PF02310">
    <property type="entry name" value="B12-binding"/>
    <property type="match status" value="1"/>
</dbReference>
<dbReference type="InterPro" id="IPR007197">
    <property type="entry name" value="rSAM"/>
</dbReference>
<dbReference type="InterPro" id="IPR034466">
    <property type="entry name" value="Methyltransferase_Class_B"/>
</dbReference>
<dbReference type="PROSITE" id="PS51332">
    <property type="entry name" value="B12_BINDING"/>
    <property type="match status" value="1"/>
</dbReference>
<dbReference type="InterPro" id="IPR051198">
    <property type="entry name" value="BchE-like"/>
</dbReference>
<keyword evidence="6" id="KW-0408">Iron</keyword>
<dbReference type="EMBL" id="JANGAC010000001">
    <property type="protein sequence ID" value="MCQ4921651.1"/>
    <property type="molecule type" value="Genomic_DNA"/>
</dbReference>
<feature type="domain" description="Radical SAM core" evidence="9">
    <location>
        <begin position="176"/>
        <end position="396"/>
    </location>
</feature>
<evidence type="ECO:0000256" key="2">
    <source>
        <dbReference type="ARBA" id="ARBA00022603"/>
    </source>
</evidence>
<dbReference type="RefSeq" id="WP_256310159.1">
    <property type="nucleotide sequence ID" value="NZ_JANGAC010000001.1"/>
</dbReference>
<evidence type="ECO:0000256" key="5">
    <source>
        <dbReference type="ARBA" id="ARBA00022723"/>
    </source>
</evidence>
<dbReference type="InterPro" id="IPR006158">
    <property type="entry name" value="Cobalamin-bd"/>
</dbReference>
<dbReference type="SMART" id="SM00729">
    <property type="entry name" value="Elp3"/>
    <property type="match status" value="1"/>
</dbReference>
<dbReference type="PROSITE" id="PS51918">
    <property type="entry name" value="RADICAL_SAM"/>
    <property type="match status" value="1"/>
</dbReference>
<dbReference type="PANTHER" id="PTHR43409">
    <property type="entry name" value="ANAEROBIC MAGNESIUM-PROTOPORPHYRIN IX MONOMETHYL ESTER CYCLASE-RELATED"/>
    <property type="match status" value="1"/>
</dbReference>
<keyword evidence="4" id="KW-0949">S-adenosyl-L-methionine</keyword>